<keyword evidence="2" id="KW-0547">Nucleotide-binding</keyword>
<proteinExistence type="predicted"/>
<reference evidence="2" key="1">
    <citation type="submission" date="2018-10" db="EMBL/GenBank/DDBJ databases">
        <title>Hidden diversity of soil giant viruses.</title>
        <authorList>
            <person name="Schulz F."/>
            <person name="Alteio L."/>
            <person name="Goudeau D."/>
            <person name="Ryan E.M."/>
            <person name="Malmstrom R.R."/>
            <person name="Blanchard J."/>
            <person name="Woyke T."/>
        </authorList>
    </citation>
    <scope>NUCLEOTIDE SEQUENCE</scope>
    <source>
        <strain evidence="2">FNV1</strain>
    </source>
</reference>
<dbReference type="InterPro" id="IPR001650">
    <property type="entry name" value="Helicase_C-like"/>
</dbReference>
<keyword evidence="2" id="KW-0067">ATP-binding</keyword>
<dbReference type="SMART" id="SM00490">
    <property type="entry name" value="HELICc"/>
    <property type="match status" value="1"/>
</dbReference>
<dbReference type="Pfam" id="PF00271">
    <property type="entry name" value="Helicase_C"/>
    <property type="match status" value="1"/>
</dbReference>
<dbReference type="EMBL" id="MK072172">
    <property type="protein sequence ID" value="AYV79715.1"/>
    <property type="molecule type" value="Genomic_DNA"/>
</dbReference>
<evidence type="ECO:0000259" key="1">
    <source>
        <dbReference type="PROSITE" id="PS51194"/>
    </source>
</evidence>
<protein>
    <submittedName>
        <fullName evidence="2">ATP-dependent RNA helicase</fullName>
    </submittedName>
</protein>
<gene>
    <name evidence="2" type="ORF">Faunusvirus41_6</name>
</gene>
<dbReference type="Gene3D" id="3.40.50.300">
    <property type="entry name" value="P-loop containing nucleotide triphosphate hydrolases"/>
    <property type="match status" value="1"/>
</dbReference>
<dbReference type="GO" id="GO:0004386">
    <property type="term" value="F:helicase activity"/>
    <property type="evidence" value="ECO:0007669"/>
    <property type="project" value="UniProtKB-KW"/>
</dbReference>
<feature type="non-terminal residue" evidence="2">
    <location>
        <position position="195"/>
    </location>
</feature>
<name>A0A3G4ZXS6_9VIRU</name>
<evidence type="ECO:0000313" key="2">
    <source>
        <dbReference type="EMBL" id="AYV79715.1"/>
    </source>
</evidence>
<sequence length="195" mass="22634">MYKIFKAVKRSEGPVFVYSNFKEYGGIKTFVRILEFHGYKNYLEHGQGKRRFAILSGDQTKDEKEEIRNVFNQKKNVDGSLLKVILGSPATKEGISLLRVKSVHILEPYWNHSRLEQIIGRAVRFCSHKDLPAAQRVVDIFIYLAVHPDDQQTIDRYILEIANKKDRIIEQFEMALKEAAIDCSLNYHANVYKVD</sequence>
<keyword evidence="2" id="KW-0347">Helicase</keyword>
<dbReference type="InterPro" id="IPR027417">
    <property type="entry name" value="P-loop_NTPase"/>
</dbReference>
<dbReference type="SUPFAM" id="SSF52540">
    <property type="entry name" value="P-loop containing nucleoside triphosphate hydrolases"/>
    <property type="match status" value="1"/>
</dbReference>
<accession>A0A3G4ZXS6</accession>
<organism evidence="2">
    <name type="scientific">Faunusvirus sp</name>
    <dbReference type="NCBI Taxonomy" id="2487766"/>
    <lineage>
        <taxon>Viruses</taxon>
        <taxon>Varidnaviria</taxon>
        <taxon>Bamfordvirae</taxon>
        <taxon>Nucleocytoviricota</taxon>
        <taxon>Megaviricetes</taxon>
        <taxon>Imitervirales</taxon>
        <taxon>Mimiviridae</taxon>
    </lineage>
</organism>
<feature type="domain" description="Helicase C-terminal" evidence="1">
    <location>
        <begin position="1"/>
        <end position="180"/>
    </location>
</feature>
<keyword evidence="2" id="KW-0378">Hydrolase</keyword>
<dbReference type="PROSITE" id="PS51194">
    <property type="entry name" value="HELICASE_CTER"/>
    <property type="match status" value="1"/>
</dbReference>